<evidence type="ECO:0000313" key="2">
    <source>
        <dbReference type="Proteomes" id="UP000321157"/>
    </source>
</evidence>
<dbReference type="Gene3D" id="2.10.260.10">
    <property type="match status" value="1"/>
</dbReference>
<evidence type="ECO:0000313" key="1">
    <source>
        <dbReference type="EMBL" id="GEN36830.1"/>
    </source>
</evidence>
<dbReference type="Proteomes" id="UP000321157">
    <property type="component" value="Unassembled WGS sequence"/>
</dbReference>
<sequence length="72" mass="8490">MKCPECGMKTCKMCSDLGVSWEDAIYIGYVGKVDEEGYLHFPQMLKWEMNIQEGNKFNLYAKDNQLILRMFR</sequence>
<name>A0A511VD65_9BACL</name>
<proteinExistence type="predicted"/>
<dbReference type="AlphaFoldDB" id="A0A511VD65"/>
<dbReference type="EMBL" id="BJXX01000242">
    <property type="protein sequence ID" value="GEN36830.1"/>
    <property type="molecule type" value="Genomic_DNA"/>
</dbReference>
<comment type="caution">
    <text evidence="1">The sequence shown here is derived from an EMBL/GenBank/DDBJ whole genome shotgun (WGS) entry which is preliminary data.</text>
</comment>
<protein>
    <submittedName>
        <fullName evidence="1">Uncharacterized protein</fullName>
    </submittedName>
</protein>
<reference evidence="1 2" key="1">
    <citation type="submission" date="2019-07" db="EMBL/GenBank/DDBJ databases">
        <title>Whole genome shotgun sequence of Aneurinibacillus danicus NBRC 102444.</title>
        <authorList>
            <person name="Hosoyama A."/>
            <person name="Uohara A."/>
            <person name="Ohji S."/>
            <person name="Ichikawa N."/>
        </authorList>
    </citation>
    <scope>NUCLEOTIDE SEQUENCE [LARGE SCALE GENOMIC DNA]</scope>
    <source>
        <strain evidence="1 2">NBRC 102444</strain>
    </source>
</reference>
<gene>
    <name evidence="1" type="ORF">ADA01nite_42900</name>
</gene>
<keyword evidence="2" id="KW-1185">Reference proteome</keyword>
<accession>A0A511VD65</accession>
<organism evidence="1 2">
    <name type="scientific">Aneurinibacillus danicus</name>
    <dbReference type="NCBI Taxonomy" id="267746"/>
    <lineage>
        <taxon>Bacteria</taxon>
        <taxon>Bacillati</taxon>
        <taxon>Bacillota</taxon>
        <taxon>Bacilli</taxon>
        <taxon>Bacillales</taxon>
        <taxon>Paenibacillaceae</taxon>
        <taxon>Aneurinibacillus group</taxon>
        <taxon>Aneurinibacillus</taxon>
    </lineage>
</organism>